<evidence type="ECO:0000313" key="1">
    <source>
        <dbReference type="EMBL" id="GEU45226.1"/>
    </source>
</evidence>
<dbReference type="EMBL" id="BKCJ010001956">
    <property type="protein sequence ID" value="GEU45226.1"/>
    <property type="molecule type" value="Genomic_DNA"/>
</dbReference>
<sequence length="353" mass="38757">MDNSFGSVEEVEHVRILQSFNGYIWKGNTSNLAPGREFFEVTCVSASCGDDIGIREFTIYEMMKGCFVWSVRYLANTEEFMNPLPEGWSIRSTVWSIGLGEKEEDSFLLINLSGKVVKYNIISKTINEIFDIGSNQMDDDDDVEFIPPFSVNPNLYEFIPSFAKEEDKTHKASISCRRLIPNLISVSSSVAADVASNSSAQYGLHSPYVDNGSRGCVGSYPVNNVFSADSASVGGGVVLYFENSSVHLPSGKQLPSSKDGLRSLLCLMMGIGFLRMTRPSFYETIVLIIYLGNLEASKLKGAALLNLSAGTEGANNLVTFCGKMSKLGMLDLILCLLKVQCHSIALARKHQPR</sequence>
<organism evidence="1">
    <name type="scientific">Tanacetum cinerariifolium</name>
    <name type="common">Dalmatian daisy</name>
    <name type="synonym">Chrysanthemum cinerariifolium</name>
    <dbReference type="NCBI Taxonomy" id="118510"/>
    <lineage>
        <taxon>Eukaryota</taxon>
        <taxon>Viridiplantae</taxon>
        <taxon>Streptophyta</taxon>
        <taxon>Embryophyta</taxon>
        <taxon>Tracheophyta</taxon>
        <taxon>Spermatophyta</taxon>
        <taxon>Magnoliopsida</taxon>
        <taxon>eudicotyledons</taxon>
        <taxon>Gunneridae</taxon>
        <taxon>Pentapetalae</taxon>
        <taxon>asterids</taxon>
        <taxon>campanulids</taxon>
        <taxon>Asterales</taxon>
        <taxon>Asteraceae</taxon>
        <taxon>Asteroideae</taxon>
        <taxon>Anthemideae</taxon>
        <taxon>Anthemidinae</taxon>
        <taxon>Tanacetum</taxon>
    </lineage>
</organism>
<dbReference type="AlphaFoldDB" id="A0A6L2K742"/>
<protein>
    <submittedName>
        <fullName evidence="1">Uncharacterized protein</fullName>
    </submittedName>
</protein>
<reference evidence="1" key="1">
    <citation type="journal article" date="2019" name="Sci. Rep.">
        <title>Draft genome of Tanacetum cinerariifolium, the natural source of mosquito coil.</title>
        <authorList>
            <person name="Yamashiro T."/>
            <person name="Shiraishi A."/>
            <person name="Satake H."/>
            <person name="Nakayama K."/>
        </authorList>
    </citation>
    <scope>NUCLEOTIDE SEQUENCE</scope>
</reference>
<gene>
    <name evidence="1" type="ORF">Tci_017204</name>
</gene>
<accession>A0A6L2K742</accession>
<proteinExistence type="predicted"/>
<comment type="caution">
    <text evidence="1">The sequence shown here is derived from an EMBL/GenBank/DDBJ whole genome shotgun (WGS) entry which is preliminary data.</text>
</comment>
<name>A0A6L2K742_TANCI</name>